<feature type="modified residue" description="4-aspartylphosphate" evidence="3">
    <location>
        <position position="61"/>
    </location>
</feature>
<dbReference type="SMART" id="SM00448">
    <property type="entry name" value="REC"/>
    <property type="match status" value="1"/>
</dbReference>
<evidence type="ECO:0000256" key="2">
    <source>
        <dbReference type="ARBA" id="ARBA00023125"/>
    </source>
</evidence>
<dbReference type="SMART" id="SM00850">
    <property type="entry name" value="LytTR"/>
    <property type="match status" value="1"/>
</dbReference>
<dbReference type="Proteomes" id="UP000788419">
    <property type="component" value="Unassembled WGS sequence"/>
</dbReference>
<dbReference type="PROSITE" id="PS50930">
    <property type="entry name" value="HTH_LYTTR"/>
    <property type="match status" value="1"/>
</dbReference>
<evidence type="ECO:0000256" key="1">
    <source>
        <dbReference type="ARBA" id="ARBA00023012"/>
    </source>
</evidence>
<accession>A0ABQ6Z5F5</accession>
<keyword evidence="2 6" id="KW-0238">DNA-binding</keyword>
<sequence length="261" mass="28811">MNPLGARVTALIAEDEAPQRRALHEQLQQAWPELEAIALCEDGVSALESVQAQPPMVAFLDIRMPGVSGLDVARAVAEQGGLVVFTTAYDDYAVRAFEAGAVDYLLKPVQPARLEQAVARLRERLEQRRSGAGGPDLEALIEGLESRLRPRGERLVRWITASAGDSVRMIGIDEVLFFQAQEKYVRVVTADAEGVIRTPLKELLAGLDPDAFWQVHRGTVVRVQAIDRVTRNELGRHTLSLKNHAEHLPVSGAFLHRFRGM</sequence>
<dbReference type="PANTHER" id="PTHR48111:SF69">
    <property type="entry name" value="RESPONSE REGULATOR RECEIVER"/>
    <property type="match status" value="1"/>
</dbReference>
<dbReference type="Gene3D" id="3.40.50.2300">
    <property type="match status" value="1"/>
</dbReference>
<dbReference type="SUPFAM" id="SSF52172">
    <property type="entry name" value="CheY-like"/>
    <property type="match status" value="1"/>
</dbReference>
<dbReference type="PROSITE" id="PS50110">
    <property type="entry name" value="RESPONSE_REGULATORY"/>
    <property type="match status" value="1"/>
</dbReference>
<dbReference type="Gene3D" id="2.40.50.1020">
    <property type="entry name" value="LytTr DNA-binding domain"/>
    <property type="match status" value="1"/>
</dbReference>
<dbReference type="GO" id="GO:0003677">
    <property type="term" value="F:DNA binding"/>
    <property type="evidence" value="ECO:0007669"/>
    <property type="project" value="UniProtKB-KW"/>
</dbReference>
<proteinExistence type="predicted"/>
<dbReference type="Pfam" id="PF00072">
    <property type="entry name" value="Response_reg"/>
    <property type="match status" value="1"/>
</dbReference>
<dbReference type="RefSeq" id="WP_162410832.1">
    <property type="nucleotide sequence ID" value="NZ_CP093331.1"/>
</dbReference>
<protein>
    <submittedName>
        <fullName evidence="6">DNA-binding response regulator</fullName>
    </submittedName>
</protein>
<evidence type="ECO:0000256" key="3">
    <source>
        <dbReference type="PROSITE-ProRule" id="PRU00169"/>
    </source>
</evidence>
<feature type="domain" description="Response regulatory" evidence="4">
    <location>
        <begin position="9"/>
        <end position="122"/>
    </location>
</feature>
<dbReference type="EMBL" id="PDWN01000011">
    <property type="protein sequence ID" value="KAF1693515.1"/>
    <property type="molecule type" value="Genomic_DNA"/>
</dbReference>
<dbReference type="InterPro" id="IPR039420">
    <property type="entry name" value="WalR-like"/>
</dbReference>
<gene>
    <name evidence="6" type="ORF">CSC65_11985</name>
</gene>
<keyword evidence="3" id="KW-0597">Phosphoprotein</keyword>
<organism evidence="6 7">
    <name type="scientific">Pseudoxanthomonas daejeonensis</name>
    <dbReference type="NCBI Taxonomy" id="266062"/>
    <lineage>
        <taxon>Bacteria</taxon>
        <taxon>Pseudomonadati</taxon>
        <taxon>Pseudomonadota</taxon>
        <taxon>Gammaproteobacteria</taxon>
        <taxon>Lysobacterales</taxon>
        <taxon>Lysobacteraceae</taxon>
        <taxon>Pseudoxanthomonas</taxon>
    </lineage>
</organism>
<evidence type="ECO:0000259" key="5">
    <source>
        <dbReference type="PROSITE" id="PS50930"/>
    </source>
</evidence>
<dbReference type="PANTHER" id="PTHR48111">
    <property type="entry name" value="REGULATOR OF RPOS"/>
    <property type="match status" value="1"/>
</dbReference>
<reference evidence="6 7" key="1">
    <citation type="submission" date="2017-10" db="EMBL/GenBank/DDBJ databases">
        <title>Whole genome sequencing of members of genus Pseudoxanthomonas.</title>
        <authorList>
            <person name="Kumar S."/>
            <person name="Bansal K."/>
            <person name="Kaur A."/>
            <person name="Patil P."/>
            <person name="Sharma S."/>
            <person name="Patil P.B."/>
        </authorList>
    </citation>
    <scope>NUCLEOTIDE SEQUENCE [LARGE SCALE GENOMIC DNA]</scope>
    <source>
        <strain evidence="6 7">DSM 17801</strain>
    </source>
</reference>
<keyword evidence="7" id="KW-1185">Reference proteome</keyword>
<dbReference type="InterPro" id="IPR011006">
    <property type="entry name" value="CheY-like_superfamily"/>
</dbReference>
<dbReference type="Pfam" id="PF04397">
    <property type="entry name" value="LytTR"/>
    <property type="match status" value="1"/>
</dbReference>
<evidence type="ECO:0000313" key="6">
    <source>
        <dbReference type="EMBL" id="KAF1693515.1"/>
    </source>
</evidence>
<dbReference type="InterPro" id="IPR001789">
    <property type="entry name" value="Sig_transdc_resp-reg_receiver"/>
</dbReference>
<keyword evidence="1" id="KW-0902">Two-component regulatory system</keyword>
<evidence type="ECO:0000313" key="7">
    <source>
        <dbReference type="Proteomes" id="UP000788419"/>
    </source>
</evidence>
<feature type="domain" description="HTH LytTR-type" evidence="5">
    <location>
        <begin position="159"/>
        <end position="261"/>
    </location>
</feature>
<dbReference type="InterPro" id="IPR007492">
    <property type="entry name" value="LytTR_DNA-bd_dom"/>
</dbReference>
<name>A0ABQ6Z5F5_9GAMM</name>
<comment type="caution">
    <text evidence="6">The sequence shown here is derived from an EMBL/GenBank/DDBJ whole genome shotgun (WGS) entry which is preliminary data.</text>
</comment>
<evidence type="ECO:0000259" key="4">
    <source>
        <dbReference type="PROSITE" id="PS50110"/>
    </source>
</evidence>